<comment type="caution">
    <text evidence="2">The sequence shown here is derived from an EMBL/GenBank/DDBJ whole genome shotgun (WGS) entry which is preliminary data.</text>
</comment>
<gene>
    <name evidence="2" type="ORF">A2319_02015</name>
</gene>
<name>A0A1G2BD50_9BACT</name>
<dbReference type="PROSITE" id="PS51257">
    <property type="entry name" value="PROKAR_LIPOPROTEIN"/>
    <property type="match status" value="1"/>
</dbReference>
<evidence type="ECO:0000256" key="1">
    <source>
        <dbReference type="SAM" id="Phobius"/>
    </source>
</evidence>
<keyword evidence="1" id="KW-0472">Membrane</keyword>
<protein>
    <submittedName>
        <fullName evidence="2">Uncharacterized protein</fullName>
    </submittedName>
</protein>
<feature type="transmembrane region" description="Helical" evidence="1">
    <location>
        <begin position="94"/>
        <end position="112"/>
    </location>
</feature>
<evidence type="ECO:0000313" key="2">
    <source>
        <dbReference type="EMBL" id="OGY86519.1"/>
    </source>
</evidence>
<dbReference type="Pfam" id="PF18895">
    <property type="entry name" value="T4SS_pilin"/>
    <property type="match status" value="1"/>
</dbReference>
<evidence type="ECO:0000313" key="3">
    <source>
        <dbReference type="Proteomes" id="UP000176420"/>
    </source>
</evidence>
<dbReference type="AlphaFoldDB" id="A0A1G2BD50"/>
<keyword evidence="1" id="KW-0812">Transmembrane</keyword>
<sequence length="121" mass="13331">MIKNNFIYMKNFTRFFWTLIIFFSCTLPVWAADDKGVLINPLGDADEPNEVIANVIKTSLGVLGGLTLLVFVYGGFLWLTSIGNSEKVKKGQDTLMWAVIGLVVIFGAYGLADALFKAFGQ</sequence>
<dbReference type="InterPro" id="IPR043993">
    <property type="entry name" value="T4SS_pilin"/>
</dbReference>
<dbReference type="EMBL" id="MHKI01000018">
    <property type="protein sequence ID" value="OGY86519.1"/>
    <property type="molecule type" value="Genomic_DNA"/>
</dbReference>
<proteinExistence type="predicted"/>
<accession>A0A1G2BD50</accession>
<organism evidence="2 3">
    <name type="scientific">Candidatus Kerfeldbacteria bacterium RIFOXYB2_FULL_38_14</name>
    <dbReference type="NCBI Taxonomy" id="1798547"/>
    <lineage>
        <taxon>Bacteria</taxon>
        <taxon>Candidatus Kerfeldiibacteriota</taxon>
    </lineage>
</organism>
<reference evidence="2 3" key="1">
    <citation type="journal article" date="2016" name="Nat. Commun.">
        <title>Thousands of microbial genomes shed light on interconnected biogeochemical processes in an aquifer system.</title>
        <authorList>
            <person name="Anantharaman K."/>
            <person name="Brown C.T."/>
            <person name="Hug L.A."/>
            <person name="Sharon I."/>
            <person name="Castelle C.J."/>
            <person name="Probst A.J."/>
            <person name="Thomas B.C."/>
            <person name="Singh A."/>
            <person name="Wilkins M.J."/>
            <person name="Karaoz U."/>
            <person name="Brodie E.L."/>
            <person name="Williams K.H."/>
            <person name="Hubbard S.S."/>
            <person name="Banfield J.F."/>
        </authorList>
    </citation>
    <scope>NUCLEOTIDE SEQUENCE [LARGE SCALE GENOMIC DNA]</scope>
</reference>
<dbReference type="Proteomes" id="UP000176420">
    <property type="component" value="Unassembled WGS sequence"/>
</dbReference>
<keyword evidence="1" id="KW-1133">Transmembrane helix</keyword>
<feature type="transmembrane region" description="Helical" evidence="1">
    <location>
        <begin position="55"/>
        <end position="82"/>
    </location>
</feature>